<reference evidence="1" key="1">
    <citation type="submission" date="2023-03" db="EMBL/GenBank/DDBJ databases">
        <title>Massive genome expansion in bonnet fungi (Mycena s.s.) driven by repeated elements and novel gene families across ecological guilds.</title>
        <authorList>
            <consortium name="Lawrence Berkeley National Laboratory"/>
            <person name="Harder C.B."/>
            <person name="Miyauchi S."/>
            <person name="Viragh M."/>
            <person name="Kuo A."/>
            <person name="Thoen E."/>
            <person name="Andreopoulos B."/>
            <person name="Lu D."/>
            <person name="Skrede I."/>
            <person name="Drula E."/>
            <person name="Henrissat B."/>
            <person name="Morin E."/>
            <person name="Kohler A."/>
            <person name="Barry K."/>
            <person name="LaButti K."/>
            <person name="Morin E."/>
            <person name="Salamov A."/>
            <person name="Lipzen A."/>
            <person name="Mereny Z."/>
            <person name="Hegedus B."/>
            <person name="Baldrian P."/>
            <person name="Stursova M."/>
            <person name="Weitz H."/>
            <person name="Taylor A."/>
            <person name="Grigoriev I.V."/>
            <person name="Nagy L.G."/>
            <person name="Martin F."/>
            <person name="Kauserud H."/>
        </authorList>
    </citation>
    <scope>NUCLEOTIDE SEQUENCE</scope>
    <source>
        <strain evidence="1">9284</strain>
    </source>
</reference>
<dbReference type="SUPFAM" id="SSF48371">
    <property type="entry name" value="ARM repeat"/>
    <property type="match status" value="1"/>
</dbReference>
<accession>A0AAD7BIQ1</accession>
<dbReference type="InterPro" id="IPR011989">
    <property type="entry name" value="ARM-like"/>
</dbReference>
<dbReference type="AlphaFoldDB" id="A0AAD7BIQ1"/>
<proteinExistence type="predicted"/>
<dbReference type="Proteomes" id="UP001221142">
    <property type="component" value="Unassembled WGS sequence"/>
</dbReference>
<keyword evidence="2" id="KW-1185">Reference proteome</keyword>
<evidence type="ECO:0000313" key="2">
    <source>
        <dbReference type="Proteomes" id="UP001221142"/>
    </source>
</evidence>
<comment type="caution">
    <text evidence="1">The sequence shown here is derived from an EMBL/GenBank/DDBJ whole genome shotgun (WGS) entry which is preliminary data.</text>
</comment>
<name>A0AAD7BIQ1_9AGAR</name>
<dbReference type="Gene3D" id="1.25.10.10">
    <property type="entry name" value="Leucine-rich Repeat Variant"/>
    <property type="match status" value="1"/>
</dbReference>
<sequence length="332" mass="37076">MLSSISSRTIPVLRKIGYSRRLSWLNYYGTKSIVDQAVYALALGLERWEVAASIVEAAMLYNSVKKLCEGLARLEGHHSISMLLEEIPMGTWFADVEHMDKALIGQTVLKLVQICQETQGPAAIVESGVLQSAPALLSFKSLDIRSRTCELVENLVQRMLCELLRDSNEDIVIRAVYVLNRISEHLQQDGVATLVVTNFLGKLPRLLRIQRAELGYPICKLIWNLVKHECEQRDLRGKVGSQPVINAVLSALADEVEEPITATDDTIVRPLAQTIARFSWCPAGAEALVASRDLRRYLSALLSSKNPEFRQSACTIMENLGMYESDLHPRSD</sequence>
<evidence type="ECO:0000313" key="1">
    <source>
        <dbReference type="EMBL" id="KAJ7622387.1"/>
    </source>
</evidence>
<protein>
    <submittedName>
        <fullName evidence="1">Uncharacterized protein</fullName>
    </submittedName>
</protein>
<dbReference type="InterPro" id="IPR016024">
    <property type="entry name" value="ARM-type_fold"/>
</dbReference>
<dbReference type="EMBL" id="JARKIF010000015">
    <property type="protein sequence ID" value="KAJ7622387.1"/>
    <property type="molecule type" value="Genomic_DNA"/>
</dbReference>
<gene>
    <name evidence="1" type="ORF">FB45DRAFT_124919</name>
</gene>
<organism evidence="1 2">
    <name type="scientific">Roridomyces roridus</name>
    <dbReference type="NCBI Taxonomy" id="1738132"/>
    <lineage>
        <taxon>Eukaryota</taxon>
        <taxon>Fungi</taxon>
        <taxon>Dikarya</taxon>
        <taxon>Basidiomycota</taxon>
        <taxon>Agaricomycotina</taxon>
        <taxon>Agaricomycetes</taxon>
        <taxon>Agaricomycetidae</taxon>
        <taxon>Agaricales</taxon>
        <taxon>Marasmiineae</taxon>
        <taxon>Mycenaceae</taxon>
        <taxon>Roridomyces</taxon>
    </lineage>
</organism>